<gene>
    <name evidence="1" type="ORF">FHS68_001457</name>
</gene>
<keyword evidence="2" id="KW-1185">Reference proteome</keyword>
<accession>A0ABX0UH52</accession>
<dbReference type="EMBL" id="JAASQJ010000001">
    <property type="protein sequence ID" value="NIJ52301.1"/>
    <property type="molecule type" value="Genomic_DNA"/>
</dbReference>
<dbReference type="Proteomes" id="UP001179181">
    <property type="component" value="Unassembled WGS sequence"/>
</dbReference>
<proteinExistence type="predicted"/>
<protein>
    <recommendedName>
        <fullName evidence="3">Outer membrane protein beta-barrel domain-containing protein</fullName>
    </recommendedName>
</protein>
<sequence>MKTILLSIALHFVLLHICFAQKLAPAMVFRVDSTQLKVYGIKLQGSQVTYHLIPSVKSKTIRVPKSEISRIRYSNGKEEFVTIKLLPAPPLLSNGSLKKSFSSIGHQGPRPDRIYLKDGRVIECNIIENGMEEVKYVVATDNSRRVRSIRRKEILRVERTSTADNVLPKNQPSGTNYSYYALNFGLDMAQIVAGKSALWADDTRGLGLKMGFGASLQLSKRFSRRLGASLRVGYLQWETEKISRENGTTVYSASQKLQQMFCQIAPNLYLLDGLYLSPYVGIQQIVLKGRYSDSHPYVLLAVSPGETQSAFCFGYGGRMGYEITSRARQYSIELLYGIVARNFAGLQSYTKVNDPIHYVGGRIGIGLKK</sequence>
<reference evidence="1 2" key="1">
    <citation type="submission" date="2020-03" db="EMBL/GenBank/DDBJ databases">
        <title>Genomic Encyclopedia of Type Strains, Phase IV (KMG-IV): sequencing the most valuable type-strain genomes for metagenomic binning, comparative biology and taxonomic classification.</title>
        <authorList>
            <person name="Goeker M."/>
        </authorList>
    </citation>
    <scope>NUCLEOTIDE SEQUENCE [LARGE SCALE GENOMIC DNA]</scope>
    <source>
        <strain evidence="1 2">DSM 102865</strain>
    </source>
</reference>
<evidence type="ECO:0000313" key="1">
    <source>
        <dbReference type="EMBL" id="NIJ52301.1"/>
    </source>
</evidence>
<name>A0ABX0UH52_9BACT</name>
<dbReference type="RefSeq" id="WP_167268496.1">
    <property type="nucleotide sequence ID" value="NZ_JAASQJ010000001.1"/>
</dbReference>
<evidence type="ECO:0008006" key="3">
    <source>
        <dbReference type="Google" id="ProtNLM"/>
    </source>
</evidence>
<evidence type="ECO:0000313" key="2">
    <source>
        <dbReference type="Proteomes" id="UP001179181"/>
    </source>
</evidence>
<comment type="caution">
    <text evidence="1">The sequence shown here is derived from an EMBL/GenBank/DDBJ whole genome shotgun (WGS) entry which is preliminary data.</text>
</comment>
<organism evidence="1 2">
    <name type="scientific">Dyadobacter arcticus</name>
    <dbReference type="NCBI Taxonomy" id="1078754"/>
    <lineage>
        <taxon>Bacteria</taxon>
        <taxon>Pseudomonadati</taxon>
        <taxon>Bacteroidota</taxon>
        <taxon>Cytophagia</taxon>
        <taxon>Cytophagales</taxon>
        <taxon>Spirosomataceae</taxon>
        <taxon>Dyadobacter</taxon>
    </lineage>
</organism>